<evidence type="ECO:0000259" key="1">
    <source>
        <dbReference type="Pfam" id="PF02272"/>
    </source>
</evidence>
<sequence>MKQKNLKSKKLKPTCVLYHAECRDGFTAAWAAWKKFGSKANYIPIKFGNPPPSEIKGRIVYMLDFMYYAPYLEKFIEDNKKVIAIDHHISAKDFIKKVPEHVFDIKHSGAALAFKYFHPSKKMPKIVKLVEEGDLWKFKSKNVKEVLAYTGLLDFDFKVWDKLILGGEKESNYNKFAEHGKNIISYENKLIENIIKDNAYPVIFEGHSIYAINAPRFLRSQIGMILSKKYPPFSLVWRRDKDRIEVSLRSNGSLNVSEIAVKFGGGGHRNAAGFSISATSQFPWKDIK</sequence>
<accession>A0A0G0P481</accession>
<organism evidence="2 3">
    <name type="scientific">Candidatus Azambacteria bacterium GW2011_GWA2_39_10</name>
    <dbReference type="NCBI Taxonomy" id="1618611"/>
    <lineage>
        <taxon>Bacteria</taxon>
        <taxon>Candidatus Azamiibacteriota</taxon>
    </lineage>
</organism>
<dbReference type="Proteomes" id="UP000034706">
    <property type="component" value="Unassembled WGS sequence"/>
</dbReference>
<name>A0A0G0P481_9BACT</name>
<dbReference type="AlphaFoldDB" id="A0A0G0P481"/>
<dbReference type="InterPro" id="IPR038763">
    <property type="entry name" value="DHH_sf"/>
</dbReference>
<evidence type="ECO:0000313" key="2">
    <source>
        <dbReference type="EMBL" id="KKQ92944.1"/>
    </source>
</evidence>
<proteinExistence type="predicted"/>
<gene>
    <name evidence="2" type="ORF">UT16_C0001G0010</name>
</gene>
<protein>
    <submittedName>
        <fullName evidence="2">Phosphoesterase, dhha1</fullName>
    </submittedName>
</protein>
<dbReference type="GO" id="GO:0003676">
    <property type="term" value="F:nucleic acid binding"/>
    <property type="evidence" value="ECO:0007669"/>
    <property type="project" value="InterPro"/>
</dbReference>
<dbReference type="PANTHER" id="PTHR46922:SF4">
    <property type="entry name" value="DHHA1 DOMAIN PROTEIN"/>
    <property type="match status" value="1"/>
</dbReference>
<dbReference type="EMBL" id="LBVT01000001">
    <property type="protein sequence ID" value="KKQ92944.1"/>
    <property type="molecule type" value="Genomic_DNA"/>
</dbReference>
<feature type="domain" description="DHHA1" evidence="1">
    <location>
        <begin position="221"/>
        <end position="281"/>
    </location>
</feature>
<dbReference type="Gene3D" id="3.10.310.30">
    <property type="match status" value="1"/>
</dbReference>
<dbReference type="Pfam" id="PF02272">
    <property type="entry name" value="DHHA1"/>
    <property type="match status" value="1"/>
</dbReference>
<reference evidence="2 3" key="1">
    <citation type="journal article" date="2015" name="Nature">
        <title>rRNA introns, odd ribosomes, and small enigmatic genomes across a large radiation of phyla.</title>
        <authorList>
            <person name="Brown C.T."/>
            <person name="Hug L.A."/>
            <person name="Thomas B.C."/>
            <person name="Sharon I."/>
            <person name="Castelle C.J."/>
            <person name="Singh A."/>
            <person name="Wilkins M.J."/>
            <person name="Williams K.H."/>
            <person name="Banfield J.F."/>
        </authorList>
    </citation>
    <scope>NUCLEOTIDE SEQUENCE [LARGE SCALE GENOMIC DNA]</scope>
</reference>
<comment type="caution">
    <text evidence="2">The sequence shown here is derived from an EMBL/GenBank/DDBJ whole genome shotgun (WGS) entry which is preliminary data.</text>
</comment>
<dbReference type="SUPFAM" id="SSF64182">
    <property type="entry name" value="DHH phosphoesterases"/>
    <property type="match status" value="1"/>
</dbReference>
<evidence type="ECO:0000313" key="3">
    <source>
        <dbReference type="Proteomes" id="UP000034706"/>
    </source>
</evidence>
<dbReference type="PANTHER" id="PTHR46922">
    <property type="entry name" value="DHHA1 DOMAIN PROTEIN"/>
    <property type="match status" value="1"/>
</dbReference>
<dbReference type="InterPro" id="IPR003156">
    <property type="entry name" value="DHHA1_dom"/>
</dbReference>